<proteinExistence type="predicted"/>
<accession>A0ABT8QSJ7</accession>
<name>A0ABT8QSJ7_9FIRM</name>
<gene>
    <name evidence="1" type="ORF">M8H41_15930</name>
</gene>
<evidence type="ECO:0000313" key="2">
    <source>
        <dbReference type="Proteomes" id="UP001176021"/>
    </source>
</evidence>
<protein>
    <recommendedName>
        <fullName evidence="3">Insertion element protein</fullName>
    </recommendedName>
</protein>
<dbReference type="Proteomes" id="UP001176021">
    <property type="component" value="Unassembled WGS sequence"/>
</dbReference>
<organism evidence="1 2">
    <name type="scientific">Desulfosporosinus nitroreducens</name>
    <dbReference type="NCBI Taxonomy" id="2018668"/>
    <lineage>
        <taxon>Bacteria</taxon>
        <taxon>Bacillati</taxon>
        <taxon>Bacillota</taxon>
        <taxon>Clostridia</taxon>
        <taxon>Eubacteriales</taxon>
        <taxon>Desulfitobacteriaceae</taxon>
        <taxon>Desulfosporosinus</taxon>
    </lineage>
</organism>
<evidence type="ECO:0008006" key="3">
    <source>
        <dbReference type="Google" id="ProtNLM"/>
    </source>
</evidence>
<comment type="caution">
    <text evidence="1">The sequence shown here is derived from an EMBL/GenBank/DDBJ whole genome shotgun (WGS) entry which is preliminary data.</text>
</comment>
<sequence>MTCPLCGAHDTGRIGRKRYYCHECCFEWTKNSGELKIYHIGADGKVCQLKGEQALEAAVRHSQRLRFVYL</sequence>
<keyword evidence="2" id="KW-1185">Reference proteome</keyword>
<reference evidence="1" key="1">
    <citation type="submission" date="2022-05" db="EMBL/GenBank/DDBJ databases">
        <title>Expanded diversity of anoxic marine methylotrophy in a Black Sea sulfate reducing microorganism.</title>
        <authorList>
            <person name="Fischer P.Q."/>
            <person name="Stams A.J.M."/>
            <person name="Villanueva L."/>
            <person name="Sousa D.Z."/>
        </authorList>
    </citation>
    <scope>NUCLEOTIDE SEQUENCE</scope>
    <source>
        <strain evidence="1">P130</strain>
    </source>
</reference>
<dbReference type="RefSeq" id="WP_302049300.1">
    <property type="nucleotide sequence ID" value="NZ_JAMJEV010000013.1"/>
</dbReference>
<evidence type="ECO:0000313" key="1">
    <source>
        <dbReference type="EMBL" id="MDO0824333.1"/>
    </source>
</evidence>
<dbReference type="EMBL" id="JAMJEV010000013">
    <property type="protein sequence ID" value="MDO0824333.1"/>
    <property type="molecule type" value="Genomic_DNA"/>
</dbReference>